<reference evidence="2" key="1">
    <citation type="journal article" date="2022" name="Plant J.">
        <title>Strategies of tolerance reflected in two North American maple genomes.</title>
        <authorList>
            <person name="McEvoy S.L."/>
            <person name="Sezen U.U."/>
            <person name="Trouern-Trend A."/>
            <person name="McMahon S.M."/>
            <person name="Schaberg P.G."/>
            <person name="Yang J."/>
            <person name="Wegrzyn J.L."/>
            <person name="Swenson N.G."/>
        </authorList>
    </citation>
    <scope>NUCLEOTIDE SEQUENCE</scope>
    <source>
        <strain evidence="2">NS2018</strain>
    </source>
</reference>
<dbReference type="FunFam" id="1.10.340.70:FF:000001">
    <property type="entry name" value="Retrovirus-related Pol polyprotein from transposon gypsy-like Protein"/>
    <property type="match status" value="1"/>
</dbReference>
<dbReference type="EMBL" id="JAUESC010000385">
    <property type="protein sequence ID" value="KAK0579583.1"/>
    <property type="molecule type" value="Genomic_DNA"/>
</dbReference>
<evidence type="ECO:0000313" key="2">
    <source>
        <dbReference type="EMBL" id="KAK0579583.1"/>
    </source>
</evidence>
<evidence type="ECO:0000313" key="3">
    <source>
        <dbReference type="Proteomes" id="UP001168877"/>
    </source>
</evidence>
<comment type="caution">
    <text evidence="2">The sequence shown here is derived from an EMBL/GenBank/DDBJ whole genome shotgun (WGS) entry which is preliminary data.</text>
</comment>
<proteinExistence type="predicted"/>
<dbReference type="InterPro" id="IPR041588">
    <property type="entry name" value="Integrase_H2C2"/>
</dbReference>
<organism evidence="2 3">
    <name type="scientific">Acer saccharum</name>
    <name type="common">Sugar maple</name>
    <dbReference type="NCBI Taxonomy" id="4024"/>
    <lineage>
        <taxon>Eukaryota</taxon>
        <taxon>Viridiplantae</taxon>
        <taxon>Streptophyta</taxon>
        <taxon>Embryophyta</taxon>
        <taxon>Tracheophyta</taxon>
        <taxon>Spermatophyta</taxon>
        <taxon>Magnoliopsida</taxon>
        <taxon>eudicotyledons</taxon>
        <taxon>Gunneridae</taxon>
        <taxon>Pentapetalae</taxon>
        <taxon>rosids</taxon>
        <taxon>malvids</taxon>
        <taxon>Sapindales</taxon>
        <taxon>Sapindaceae</taxon>
        <taxon>Hippocastanoideae</taxon>
        <taxon>Acereae</taxon>
        <taxon>Acer</taxon>
    </lineage>
</organism>
<dbReference type="AlphaFoldDB" id="A0AA39VI92"/>
<feature type="domain" description="Integrase zinc-binding" evidence="1">
    <location>
        <begin position="79"/>
        <end position="127"/>
    </location>
</feature>
<sequence length="307" mass="35839">MKHKAGTSNRVADALSRRSNLLATMTLSVPGFESFKELLETDPFFTKIMAGLGSQNFSEFFLVDGFLFHGNQLCIPECSLRLQIIKELHGEGHLGRDRTLQLVRDNYFWPMIRREVERYVERCHQCEVLDVLCQQELDIALEDKPSEMDDKEWETLNRQACGTIRLNLAKDQKYTIMKEKFVKKLWKTLEDKYMTKSLENRLYLKKKLFRFTYVPGMSINNHINMFNKILADLLNLDEHFSEEDKALLLINSLHDEYDHLSTTLIHGKDNISFDVVCSALYNCETQKKDKRDHRDMSAEALTARGRS</sequence>
<reference evidence="2" key="2">
    <citation type="submission" date="2023-06" db="EMBL/GenBank/DDBJ databases">
        <authorList>
            <person name="Swenson N.G."/>
            <person name="Wegrzyn J.L."/>
            <person name="Mcevoy S.L."/>
        </authorList>
    </citation>
    <scope>NUCLEOTIDE SEQUENCE</scope>
    <source>
        <strain evidence="2">NS2018</strain>
        <tissue evidence="2">Leaf</tissue>
    </source>
</reference>
<accession>A0AA39VI92</accession>
<dbReference type="Pfam" id="PF17921">
    <property type="entry name" value="Integrase_H2C2"/>
    <property type="match status" value="1"/>
</dbReference>
<evidence type="ECO:0000259" key="1">
    <source>
        <dbReference type="Pfam" id="PF17921"/>
    </source>
</evidence>
<gene>
    <name evidence="2" type="ORF">LWI29_028254</name>
</gene>
<dbReference type="Pfam" id="PF14223">
    <property type="entry name" value="Retrotran_gag_2"/>
    <property type="match status" value="1"/>
</dbReference>
<dbReference type="Proteomes" id="UP001168877">
    <property type="component" value="Unassembled WGS sequence"/>
</dbReference>
<dbReference type="PANTHER" id="PTHR37984:SF5">
    <property type="entry name" value="PROTEIN NYNRIN-LIKE"/>
    <property type="match status" value="1"/>
</dbReference>
<keyword evidence="3" id="KW-1185">Reference proteome</keyword>
<dbReference type="PANTHER" id="PTHR37984">
    <property type="entry name" value="PROTEIN CBG26694"/>
    <property type="match status" value="1"/>
</dbReference>
<dbReference type="InterPro" id="IPR050951">
    <property type="entry name" value="Retrovirus_Pol_polyprotein"/>
</dbReference>
<protein>
    <recommendedName>
        <fullName evidence="1">Integrase zinc-binding domain-containing protein</fullName>
    </recommendedName>
</protein>
<dbReference type="Gene3D" id="1.10.340.70">
    <property type="match status" value="1"/>
</dbReference>
<name>A0AA39VI92_ACESA</name>